<gene>
    <name evidence="1" type="ordered locus">Clocel_3399</name>
</gene>
<reference evidence="1 2" key="1">
    <citation type="submission" date="2010-08" db="EMBL/GenBank/DDBJ databases">
        <title>Complete sequence of Clostridium cellulovorans 743B.</title>
        <authorList>
            <consortium name="US DOE Joint Genome Institute"/>
            <person name="Lucas S."/>
            <person name="Copeland A."/>
            <person name="Lapidus A."/>
            <person name="Cheng J.-F."/>
            <person name="Bruce D."/>
            <person name="Goodwin L."/>
            <person name="Pitluck S."/>
            <person name="Chertkov O."/>
            <person name="Detter J.C."/>
            <person name="Han C."/>
            <person name="Tapia R."/>
            <person name="Land M."/>
            <person name="Hauser L."/>
            <person name="Chang Y.-J."/>
            <person name="Jeffries C."/>
            <person name="Kyrpides N."/>
            <person name="Ivanova N."/>
            <person name="Mikhailova N."/>
            <person name="Hemme C.L."/>
            <person name="Woyke T."/>
        </authorList>
    </citation>
    <scope>NUCLEOTIDE SEQUENCE [LARGE SCALE GENOMIC DNA]</scope>
    <source>
        <strain evidence="2">ATCC 35296 / DSM 3052 / OCM 3 / 743B</strain>
    </source>
</reference>
<dbReference type="RefSeq" id="WP_010073477.1">
    <property type="nucleotide sequence ID" value="NC_014393.1"/>
</dbReference>
<evidence type="ECO:0000313" key="1">
    <source>
        <dbReference type="EMBL" id="ADL53078.1"/>
    </source>
</evidence>
<protein>
    <submittedName>
        <fullName evidence="1">Uncharacterized protein</fullName>
    </submittedName>
</protein>
<evidence type="ECO:0000313" key="2">
    <source>
        <dbReference type="Proteomes" id="UP000002730"/>
    </source>
</evidence>
<dbReference type="eggNOG" id="ENOG5031XI6">
    <property type="taxonomic scope" value="Bacteria"/>
</dbReference>
<dbReference type="STRING" id="573061.Clocel_3399"/>
<name>D9SVA4_CLOC7</name>
<dbReference type="HOGENOM" id="CLU_1060534_0_0_9"/>
<dbReference type="OrthoDB" id="1906564at2"/>
<dbReference type="Proteomes" id="UP000002730">
    <property type="component" value="Chromosome"/>
</dbReference>
<proteinExistence type="predicted"/>
<sequence>MIYYANSEWSPLKSNPFSVDGQYGESWSAFIYDEEIQYYSNVVHKTKVYCLKVSPDLDKDFQRIIDFVKYETYHKRNVIIKVHKKLRPSIEAVLRNNFADNDTAIRETDPRWVVHSTTKDSWEEIKKSGFLYSPSELKRMNILVKEIGLKELVEPKDYSDYIMFDILNGCGEIVVNSRQLGYVCTKPDIPYNPGVRLYFDAYKIIKDGLAVRDGLHIIKVKEKLHFQEYLAMAVTADISTTRELWTPTTYTEWANRYFLNNVTLLE</sequence>
<accession>D9SVA4</accession>
<dbReference type="EMBL" id="CP002160">
    <property type="protein sequence ID" value="ADL53078.1"/>
    <property type="molecule type" value="Genomic_DNA"/>
</dbReference>
<keyword evidence="2" id="KW-1185">Reference proteome</keyword>
<dbReference type="AlphaFoldDB" id="D9SVA4"/>
<dbReference type="KEGG" id="ccb:Clocel_3399"/>
<organism evidence="1 2">
    <name type="scientific">Clostridium cellulovorans (strain ATCC 35296 / DSM 3052 / OCM 3 / 743B)</name>
    <dbReference type="NCBI Taxonomy" id="573061"/>
    <lineage>
        <taxon>Bacteria</taxon>
        <taxon>Bacillati</taxon>
        <taxon>Bacillota</taxon>
        <taxon>Clostridia</taxon>
        <taxon>Eubacteriales</taxon>
        <taxon>Clostridiaceae</taxon>
        <taxon>Clostridium</taxon>
    </lineage>
</organism>